<feature type="compositionally biased region" description="Basic and acidic residues" evidence="1">
    <location>
        <begin position="1"/>
        <end position="10"/>
    </location>
</feature>
<evidence type="ECO:0000313" key="3">
    <source>
        <dbReference type="WBParaSite" id="SMTH1_25700.1"/>
    </source>
</evidence>
<organism evidence="2 3">
    <name type="scientific">Schistosoma mattheei</name>
    <dbReference type="NCBI Taxonomy" id="31246"/>
    <lineage>
        <taxon>Eukaryota</taxon>
        <taxon>Metazoa</taxon>
        <taxon>Spiralia</taxon>
        <taxon>Lophotrochozoa</taxon>
        <taxon>Platyhelminthes</taxon>
        <taxon>Trematoda</taxon>
        <taxon>Digenea</taxon>
        <taxon>Strigeidida</taxon>
        <taxon>Schistosomatoidea</taxon>
        <taxon>Schistosomatidae</taxon>
        <taxon>Schistosoma</taxon>
    </lineage>
</organism>
<reference evidence="3" key="1">
    <citation type="submission" date="2023-11" db="UniProtKB">
        <authorList>
            <consortium name="WormBaseParasite"/>
        </authorList>
    </citation>
    <scope>IDENTIFICATION</scope>
</reference>
<dbReference type="WBParaSite" id="SMTH1_25700.1">
    <property type="protein sequence ID" value="SMTH1_25700.1"/>
    <property type="gene ID" value="SMTH1_25700"/>
</dbReference>
<feature type="region of interest" description="Disordered" evidence="1">
    <location>
        <begin position="1"/>
        <end position="22"/>
    </location>
</feature>
<name>A0AA85B3Y5_9TREM</name>
<evidence type="ECO:0000313" key="2">
    <source>
        <dbReference type="Proteomes" id="UP000050791"/>
    </source>
</evidence>
<dbReference type="Proteomes" id="UP000050791">
    <property type="component" value="Unassembled WGS sequence"/>
</dbReference>
<accession>A0AA85B3Y5</accession>
<dbReference type="AlphaFoldDB" id="A0AA85B3Y5"/>
<protein>
    <submittedName>
        <fullName evidence="3">Uncharacterized protein</fullName>
    </submittedName>
</protein>
<evidence type="ECO:0000256" key="1">
    <source>
        <dbReference type="SAM" id="MobiDB-lite"/>
    </source>
</evidence>
<proteinExistence type="predicted"/>
<sequence>MSRLNLDNHGEPLSIGQPSRPSIGLLSSANPRSRLARFKLTTFGVAGERLTYKPLSWHTTVLMSNVGQFTKLRHRSSLSSVSSHLKTDPAKLIVLFEILLSLESNLLIIT</sequence>